<dbReference type="EMBL" id="NOWF01000002">
    <property type="protein sequence ID" value="OYD09022.1"/>
    <property type="molecule type" value="Genomic_DNA"/>
</dbReference>
<gene>
    <name evidence="5" type="ORF">CHM34_04410</name>
</gene>
<evidence type="ECO:0000313" key="6">
    <source>
        <dbReference type="Proteomes" id="UP000215459"/>
    </source>
</evidence>
<comment type="similarity">
    <text evidence="2">Belongs to the acyltransferase 3 family.</text>
</comment>
<dbReference type="RefSeq" id="WP_094263370.1">
    <property type="nucleotide sequence ID" value="NZ_NOWF01000002.1"/>
</dbReference>
<feature type="domain" description="Acyltransferase 3" evidence="4">
    <location>
        <begin position="10"/>
        <end position="314"/>
    </location>
</feature>
<sequence length="340" mass="40337">MKDGMKQRDYYFDNVKFILILLVVVSHAIRPMLNESDLLKTLYLTMFSFHMPLFILIAGYFAKNFRKPEQNKKILVTIFIPYVIFQTLYLVFDYVLYRPSEWNGSIFDPYWIMWFLLSLFLWRLILPYFIQLKHPLILSVILAILIGYVSDADDFLSLSRTVAFFPFFLAGFYLKRHHFEKLFSPWKRVTAVLGLIGITAFLYYLEFHSPLGLSIRKWLYFVFPYEEVGHGEWYAGVHRLFFYGLAVLSSIFVLTLIPQRKSIISRWGARSLYVYVWHGFFIEIYKALDLKDILPSPYQHVVIMAGAVLLTCFLASNFVQKITRPLVQPRLEWLFQKNNR</sequence>
<evidence type="ECO:0000256" key="2">
    <source>
        <dbReference type="ARBA" id="ARBA00007400"/>
    </source>
</evidence>
<feature type="transmembrane region" description="Helical" evidence="3">
    <location>
        <begin position="12"/>
        <end position="29"/>
    </location>
</feature>
<feature type="transmembrane region" description="Helical" evidence="3">
    <location>
        <begin position="269"/>
        <end position="288"/>
    </location>
</feature>
<comment type="subcellular location">
    <subcellularLocation>
        <location evidence="1">Membrane</location>
    </subcellularLocation>
</comment>
<accession>A0A235B9W7</accession>
<feature type="transmembrane region" description="Helical" evidence="3">
    <location>
        <begin position="240"/>
        <end position="257"/>
    </location>
</feature>
<keyword evidence="6" id="KW-1185">Reference proteome</keyword>
<name>A0A235B9W7_9BACL</name>
<feature type="transmembrane region" description="Helical" evidence="3">
    <location>
        <begin position="41"/>
        <end position="62"/>
    </location>
</feature>
<dbReference type="OrthoDB" id="6623990at2"/>
<keyword evidence="3" id="KW-0472">Membrane</keyword>
<feature type="transmembrane region" description="Helical" evidence="3">
    <location>
        <begin position="74"/>
        <end position="97"/>
    </location>
</feature>
<dbReference type="InterPro" id="IPR002656">
    <property type="entry name" value="Acyl_transf_3_dom"/>
</dbReference>
<feature type="transmembrane region" description="Helical" evidence="3">
    <location>
        <begin position="155"/>
        <end position="174"/>
    </location>
</feature>
<proteinExistence type="inferred from homology"/>
<evidence type="ECO:0000256" key="3">
    <source>
        <dbReference type="SAM" id="Phobius"/>
    </source>
</evidence>
<evidence type="ECO:0000313" key="5">
    <source>
        <dbReference type="EMBL" id="OYD09022.1"/>
    </source>
</evidence>
<dbReference type="PANTHER" id="PTHR37312">
    <property type="entry name" value="MEMBRANE-BOUND ACYLTRANSFERASE YKRP-RELATED"/>
    <property type="match status" value="1"/>
</dbReference>
<keyword evidence="3" id="KW-1133">Transmembrane helix</keyword>
<comment type="caution">
    <text evidence="5">The sequence shown here is derived from an EMBL/GenBank/DDBJ whole genome shotgun (WGS) entry which is preliminary data.</text>
</comment>
<dbReference type="InterPro" id="IPR052734">
    <property type="entry name" value="Nod_factor_acetyltransferase"/>
</dbReference>
<feature type="transmembrane region" description="Helical" evidence="3">
    <location>
        <begin position="300"/>
        <end position="319"/>
    </location>
</feature>
<feature type="transmembrane region" description="Helical" evidence="3">
    <location>
        <begin position="132"/>
        <end position="149"/>
    </location>
</feature>
<evidence type="ECO:0000259" key="4">
    <source>
        <dbReference type="Pfam" id="PF01757"/>
    </source>
</evidence>
<dbReference type="Pfam" id="PF01757">
    <property type="entry name" value="Acyl_transf_3"/>
    <property type="match status" value="1"/>
</dbReference>
<dbReference type="PANTHER" id="PTHR37312:SF1">
    <property type="entry name" value="MEMBRANE-BOUND ACYLTRANSFERASE YKRP-RELATED"/>
    <property type="match status" value="1"/>
</dbReference>
<protein>
    <recommendedName>
        <fullName evidence="4">Acyltransferase 3 domain-containing protein</fullName>
    </recommendedName>
</protein>
<dbReference type="Proteomes" id="UP000215459">
    <property type="component" value="Unassembled WGS sequence"/>
</dbReference>
<reference evidence="5 6" key="1">
    <citation type="submission" date="2017-07" db="EMBL/GenBank/DDBJ databases">
        <title>The genome sequence of Paludifilum halophilum highlights mechanisms for microbial adaptation to high salt environemnts.</title>
        <authorList>
            <person name="Belbahri L."/>
        </authorList>
    </citation>
    <scope>NUCLEOTIDE SEQUENCE [LARGE SCALE GENOMIC DNA]</scope>
    <source>
        <strain evidence="5 6">DSM 102817</strain>
    </source>
</reference>
<feature type="transmembrane region" description="Helical" evidence="3">
    <location>
        <begin position="109"/>
        <end position="125"/>
    </location>
</feature>
<organism evidence="5 6">
    <name type="scientific">Paludifilum halophilum</name>
    <dbReference type="NCBI Taxonomy" id="1642702"/>
    <lineage>
        <taxon>Bacteria</taxon>
        <taxon>Bacillati</taxon>
        <taxon>Bacillota</taxon>
        <taxon>Bacilli</taxon>
        <taxon>Bacillales</taxon>
        <taxon>Thermoactinomycetaceae</taxon>
        <taxon>Paludifilum</taxon>
    </lineage>
</organism>
<evidence type="ECO:0000256" key="1">
    <source>
        <dbReference type="ARBA" id="ARBA00004370"/>
    </source>
</evidence>
<dbReference type="GO" id="GO:0016747">
    <property type="term" value="F:acyltransferase activity, transferring groups other than amino-acyl groups"/>
    <property type="evidence" value="ECO:0007669"/>
    <property type="project" value="InterPro"/>
</dbReference>
<keyword evidence="3" id="KW-0812">Transmembrane</keyword>
<dbReference type="AlphaFoldDB" id="A0A235B9W7"/>
<feature type="transmembrane region" description="Helical" evidence="3">
    <location>
        <begin position="186"/>
        <end position="205"/>
    </location>
</feature>